<feature type="compositionally biased region" description="Basic and acidic residues" evidence="1">
    <location>
        <begin position="108"/>
        <end position="125"/>
    </location>
</feature>
<dbReference type="AlphaFoldDB" id="A0A183AUC9"/>
<evidence type="ECO:0000313" key="2">
    <source>
        <dbReference type="EMBL" id="VDP87262.1"/>
    </source>
</evidence>
<organism evidence="4">
    <name type="scientific">Echinostoma caproni</name>
    <dbReference type="NCBI Taxonomy" id="27848"/>
    <lineage>
        <taxon>Eukaryota</taxon>
        <taxon>Metazoa</taxon>
        <taxon>Spiralia</taxon>
        <taxon>Lophotrochozoa</taxon>
        <taxon>Platyhelminthes</taxon>
        <taxon>Trematoda</taxon>
        <taxon>Digenea</taxon>
        <taxon>Plagiorchiida</taxon>
        <taxon>Echinostomata</taxon>
        <taxon>Echinostomatoidea</taxon>
        <taxon>Echinostomatidae</taxon>
        <taxon>Echinostoma</taxon>
    </lineage>
</organism>
<dbReference type="CDD" id="cd11717">
    <property type="entry name" value="THUMP_THUMPD1_like"/>
    <property type="match status" value="1"/>
</dbReference>
<dbReference type="InterPro" id="IPR040183">
    <property type="entry name" value="THUMPD1-like"/>
</dbReference>
<protein>
    <submittedName>
        <fullName evidence="4">THUMP domain-containing protein</fullName>
    </submittedName>
</protein>
<dbReference type="GO" id="GO:0006400">
    <property type="term" value="P:tRNA modification"/>
    <property type="evidence" value="ECO:0007669"/>
    <property type="project" value="InterPro"/>
</dbReference>
<dbReference type="OrthoDB" id="564646at2759"/>
<gene>
    <name evidence="2" type="ORF">ECPE_LOCUS10565</name>
</gene>
<dbReference type="Proteomes" id="UP000272942">
    <property type="component" value="Unassembled WGS sequence"/>
</dbReference>
<accession>A0A183AUC9</accession>
<dbReference type="PANTHER" id="PTHR13452">
    <property type="entry name" value="THUMP DOMAIN CONTAINING PROTEIN 1-RELATED"/>
    <property type="match status" value="1"/>
</dbReference>
<dbReference type="Gene3D" id="3.30.2300.10">
    <property type="entry name" value="THUMP superfamily"/>
    <property type="match status" value="1"/>
</dbReference>
<evidence type="ECO:0000256" key="1">
    <source>
        <dbReference type="SAM" id="MobiDB-lite"/>
    </source>
</evidence>
<feature type="compositionally biased region" description="Basic and acidic residues" evidence="1">
    <location>
        <begin position="250"/>
        <end position="263"/>
    </location>
</feature>
<feature type="compositionally biased region" description="Polar residues" evidence="1">
    <location>
        <begin position="83"/>
        <end position="93"/>
    </location>
</feature>
<keyword evidence="3" id="KW-1185">Reference proteome</keyword>
<dbReference type="PANTHER" id="PTHR13452:SF10">
    <property type="entry name" value="THUMP DOMAIN-CONTAINING PROTEIN 1"/>
    <property type="match status" value="1"/>
</dbReference>
<proteinExistence type="predicted"/>
<sequence length="393" mass="43635">MRGDADKRKRKAYYRKCAASSKRAHMDCGVGPKQSNIPKHLQPGMTGYLVTCNQHERFATMEIFRLLNDALKRVCPESRSASDCESTVKNNTVPMEASDLTVSSSVPVDDRTDITNKSDDSDDGDILKQLRQENASVGADPTVTNSMRHSFYAARSGVSNCLFITHFAESAVPNELVHSIFEHMLRNQVVESRHVLRVLPVAATCHASGPELSRCVRVLWASFIGHLVNQVKSINTEKKEQSEQTESEETTSKSDGELLEKLKPPINPSDSSVHPLCPRVGLPRARQETLDGPKTFLVSFKARNYDRLSRDTAIESTVSAVRGLDSSWRICPADPSVMIFVNVLRNVACVSLLEDFNRFRKYNLAELIPPVASKPSTESDLCTEEKQCEPSPA</sequence>
<name>A0A183AUC9_9TREM</name>
<reference evidence="2 3" key="2">
    <citation type="submission" date="2018-11" db="EMBL/GenBank/DDBJ databases">
        <authorList>
            <consortium name="Pathogen Informatics"/>
        </authorList>
    </citation>
    <scope>NUCLEOTIDE SEQUENCE [LARGE SCALE GENOMIC DNA]</scope>
    <source>
        <strain evidence="2 3">Egypt</strain>
    </source>
</reference>
<dbReference type="EMBL" id="UZAN01049279">
    <property type="protein sequence ID" value="VDP87262.1"/>
    <property type="molecule type" value="Genomic_DNA"/>
</dbReference>
<feature type="compositionally biased region" description="Basic and acidic residues" evidence="1">
    <location>
        <begin position="383"/>
        <end position="393"/>
    </location>
</feature>
<feature type="region of interest" description="Disordered" evidence="1">
    <location>
        <begin position="373"/>
        <end position="393"/>
    </location>
</feature>
<evidence type="ECO:0000313" key="3">
    <source>
        <dbReference type="Proteomes" id="UP000272942"/>
    </source>
</evidence>
<dbReference type="GO" id="GO:0003723">
    <property type="term" value="F:RNA binding"/>
    <property type="evidence" value="ECO:0007669"/>
    <property type="project" value="InterPro"/>
</dbReference>
<reference evidence="4" key="1">
    <citation type="submission" date="2016-06" db="UniProtKB">
        <authorList>
            <consortium name="WormBaseParasite"/>
        </authorList>
    </citation>
    <scope>IDENTIFICATION</scope>
</reference>
<dbReference type="SUPFAM" id="SSF143437">
    <property type="entry name" value="THUMP domain-like"/>
    <property type="match status" value="1"/>
</dbReference>
<feature type="region of interest" description="Disordered" evidence="1">
    <location>
        <begin position="82"/>
        <end position="125"/>
    </location>
</feature>
<feature type="region of interest" description="Disordered" evidence="1">
    <location>
        <begin position="235"/>
        <end position="278"/>
    </location>
</feature>
<evidence type="ECO:0000313" key="4">
    <source>
        <dbReference type="WBParaSite" id="ECPE_0001059601-mRNA-1"/>
    </source>
</evidence>
<dbReference type="WBParaSite" id="ECPE_0001059601-mRNA-1">
    <property type="protein sequence ID" value="ECPE_0001059601-mRNA-1"/>
    <property type="gene ID" value="ECPE_0001059601"/>
</dbReference>